<dbReference type="Pfam" id="PF22091">
    <property type="entry name" value="DUF6941"/>
    <property type="match status" value="1"/>
</dbReference>
<keyword evidence="2" id="KW-1185">Reference proteome</keyword>
<dbReference type="EMBL" id="RJSF01000009">
    <property type="protein sequence ID" value="RNM16319.1"/>
    <property type="molecule type" value="Genomic_DNA"/>
</dbReference>
<gene>
    <name evidence="1" type="ORF">EFL26_05065</name>
</gene>
<dbReference type="OrthoDB" id="3526022at2"/>
<name>A0A3N0GV87_9ACTN</name>
<dbReference type="RefSeq" id="WP_123221815.1">
    <property type="nucleotide sequence ID" value="NZ_RJSF01000009.1"/>
</dbReference>
<sequence>MKAVLLLADAAEVTNGKVSSLGAGWSVTATPTPPMALVAVIDVPWDQTNQKHQLVIELRDADGRAVSFQRGPEGQPLPALHVEAEFEVGRPPGVPAGTPMRHQLAIALAGGVPLAAGEKYEFHLTIDGEDMDSWLATFLVRP</sequence>
<accession>A0A3N0GV87</accession>
<dbReference type="Proteomes" id="UP000279994">
    <property type="component" value="Unassembled WGS sequence"/>
</dbReference>
<comment type="caution">
    <text evidence="1">The sequence shown here is derived from an EMBL/GenBank/DDBJ whole genome shotgun (WGS) entry which is preliminary data.</text>
</comment>
<dbReference type="InterPro" id="IPR054221">
    <property type="entry name" value="DUF6941"/>
</dbReference>
<evidence type="ECO:0000313" key="1">
    <source>
        <dbReference type="EMBL" id="RNM16319.1"/>
    </source>
</evidence>
<organism evidence="1 2">
    <name type="scientific">Nocardioides pocheonensis</name>
    <dbReference type="NCBI Taxonomy" id="661485"/>
    <lineage>
        <taxon>Bacteria</taxon>
        <taxon>Bacillati</taxon>
        <taxon>Actinomycetota</taxon>
        <taxon>Actinomycetes</taxon>
        <taxon>Propionibacteriales</taxon>
        <taxon>Nocardioidaceae</taxon>
        <taxon>Nocardioides</taxon>
    </lineage>
</organism>
<proteinExistence type="predicted"/>
<evidence type="ECO:0000313" key="2">
    <source>
        <dbReference type="Proteomes" id="UP000279994"/>
    </source>
</evidence>
<dbReference type="AlphaFoldDB" id="A0A3N0GV87"/>
<reference evidence="1 2" key="1">
    <citation type="submission" date="2018-11" db="EMBL/GenBank/DDBJ databases">
        <authorList>
            <person name="Li F."/>
        </authorList>
    </citation>
    <scope>NUCLEOTIDE SEQUENCE [LARGE SCALE GENOMIC DNA]</scope>
    <source>
        <strain evidence="1 2">Gsoil 818</strain>
    </source>
</reference>
<protein>
    <submittedName>
        <fullName evidence="1">Uncharacterized protein</fullName>
    </submittedName>
</protein>